<reference evidence="15 16" key="1">
    <citation type="submission" date="2015-01" db="EMBL/GenBank/DDBJ databases">
        <title>Evolution of Trichinella species and genotypes.</title>
        <authorList>
            <person name="Korhonen P.K."/>
            <person name="Edoardo P."/>
            <person name="Giuseppe L.R."/>
            <person name="Gasser R.B."/>
        </authorList>
    </citation>
    <scope>NUCLEOTIDE SEQUENCE [LARGE SCALE GENOMIC DNA]</scope>
    <source>
        <strain evidence="15">ISS13</strain>
    </source>
</reference>
<evidence type="ECO:0000313" key="16">
    <source>
        <dbReference type="Proteomes" id="UP000054632"/>
    </source>
</evidence>
<keyword evidence="7" id="KW-0492">Microsome</keyword>
<keyword evidence="6" id="KW-0256">Endoplasmic reticulum</keyword>
<dbReference type="GO" id="GO:0020037">
    <property type="term" value="F:heme binding"/>
    <property type="evidence" value="ECO:0007669"/>
    <property type="project" value="InterPro"/>
</dbReference>
<keyword evidence="5" id="KW-0479">Metal-binding</keyword>
<name>A0A0V1ETH5_TRIPS</name>
<evidence type="ECO:0000256" key="3">
    <source>
        <dbReference type="ARBA" id="ARBA00022617"/>
    </source>
</evidence>
<dbReference type="PROSITE" id="PS00191">
    <property type="entry name" value="CYTOCHROME_B5_1"/>
    <property type="match status" value="1"/>
</dbReference>
<feature type="domain" description="Cytochrome b5 heme-binding" evidence="14">
    <location>
        <begin position="4"/>
        <end position="80"/>
    </location>
</feature>
<dbReference type="InterPro" id="IPR050668">
    <property type="entry name" value="Cytochrome_b5"/>
</dbReference>
<comment type="subcellular location">
    <subcellularLocation>
        <location evidence="1">Endoplasmic reticulum membrane</location>
        <topology evidence="1">Single-pass membrane protein</topology>
        <orientation evidence="1">Cytoplasmic side</orientation>
    </subcellularLocation>
    <subcellularLocation>
        <location evidence="11">Microsome membrane</location>
        <topology evidence="11">Single-pass membrane protein</topology>
        <orientation evidence="11">Cytoplasmic side</orientation>
    </subcellularLocation>
</comment>
<dbReference type="InterPro" id="IPR018506">
    <property type="entry name" value="Cyt_B5_heme-BS"/>
</dbReference>
<evidence type="ECO:0000256" key="1">
    <source>
        <dbReference type="ARBA" id="ARBA00004131"/>
    </source>
</evidence>
<evidence type="ECO:0000256" key="13">
    <source>
        <dbReference type="ARBA" id="ARBA00039806"/>
    </source>
</evidence>
<evidence type="ECO:0000256" key="10">
    <source>
        <dbReference type="ARBA" id="ARBA00023136"/>
    </source>
</evidence>
<dbReference type="SUPFAM" id="SSF55856">
    <property type="entry name" value="Cytochrome b5-like heme/steroid binding domain"/>
    <property type="match status" value="1"/>
</dbReference>
<keyword evidence="2" id="KW-0813">Transport</keyword>
<dbReference type="Pfam" id="PF00173">
    <property type="entry name" value="Cyt-b5"/>
    <property type="match status" value="1"/>
</dbReference>
<evidence type="ECO:0000256" key="5">
    <source>
        <dbReference type="ARBA" id="ARBA00022723"/>
    </source>
</evidence>
<dbReference type="GO" id="GO:0046872">
    <property type="term" value="F:metal ion binding"/>
    <property type="evidence" value="ECO:0007669"/>
    <property type="project" value="UniProtKB-KW"/>
</dbReference>
<gene>
    <name evidence="15" type="primary">CYB5A</name>
    <name evidence="15" type="ORF">T4A_8568</name>
</gene>
<sequence length="702" mass="80380">MATKRTFSRREVEEHNSKQSTWLIMENKVYDVTKFLEEHPGGIEVLLEQAGRDATESFEDIGHSNDAREMRDQYYIGDIVENEHKIFQRTSSATVTKSSASIFNSTWSNWLIPAATAFLYITSKARKAMDDVTNKLCDIGIDSDDNDTTSDIHSRNEKNSIDEEGMSSHEAWLMYAAREEYIQKRRYNNRIQRRFVEIERIYLEKKKTFLEQLRYCSPPEVDQMPGMCNKKTVEEFSTCDKNNRHAEIIGIQEKQSTSLDKTLSGIVFSQDSVFLLMKLLKSINDKFLLIYQNMLNMIKSLEIFNGKQESTVEVNDVDALNNTTCKEHYMLEECQMSIEEAHFFIKLSDKLTADYFTDNVGKYCDVISGVDGIADGSSVTTLDVAKPLKDSEIATSKQADRKSILESVNEFSFDSGHIQINPTSLDNRCFSTASDMESLNVELKLPTLELVDDGAFYENCLNFINNVAIKSQSCTSDLSLKVYECLNLDSWEALSEMINNLPNMCKEFDNSENIYFYVIGKYVISQITENSNSLEIVVTKILLICQIYPRFFNFMLYMIYAIVPEFIPFFPNPASSQPSKLNLTNCNNFCYLYAKMLCEPYPLMQILGNHHSKSHSSAASGKFRINVLLIWLKNYLRIAPVTNDSALLFSVILRHVKPTLKKLKKGIVMPILNEILKKYFPGIKFQQTLGFINLHSAVENLC</sequence>
<keyword evidence="9" id="KW-0408">Iron</keyword>
<dbReference type="GO" id="GO:0005789">
    <property type="term" value="C:endoplasmic reticulum membrane"/>
    <property type="evidence" value="ECO:0007669"/>
    <property type="project" value="UniProtKB-SubCell"/>
</dbReference>
<dbReference type="InterPro" id="IPR036400">
    <property type="entry name" value="Cyt_B5-like_heme/steroid_sf"/>
</dbReference>
<dbReference type="InterPro" id="IPR001199">
    <property type="entry name" value="Cyt_B5-like_heme/steroid-bd"/>
</dbReference>
<accession>A0A0V1ETH5</accession>
<evidence type="ECO:0000256" key="11">
    <source>
        <dbReference type="ARBA" id="ARBA00037877"/>
    </source>
</evidence>
<proteinExistence type="inferred from homology"/>
<keyword evidence="4" id="KW-0812">Transmembrane</keyword>
<dbReference type="Gene3D" id="3.10.120.10">
    <property type="entry name" value="Cytochrome b5-like heme/steroid binding domain"/>
    <property type="match status" value="1"/>
</dbReference>
<dbReference type="PROSITE" id="PS50255">
    <property type="entry name" value="CYTOCHROME_B5_2"/>
    <property type="match status" value="1"/>
</dbReference>
<evidence type="ECO:0000256" key="8">
    <source>
        <dbReference type="ARBA" id="ARBA00022982"/>
    </source>
</evidence>
<evidence type="ECO:0000259" key="14">
    <source>
        <dbReference type="PROSITE" id="PS50255"/>
    </source>
</evidence>
<evidence type="ECO:0000256" key="12">
    <source>
        <dbReference type="ARBA" id="ARBA00038168"/>
    </source>
</evidence>
<dbReference type="AlphaFoldDB" id="A0A0V1ETH5"/>
<evidence type="ECO:0000256" key="6">
    <source>
        <dbReference type="ARBA" id="ARBA00022824"/>
    </source>
</evidence>
<dbReference type="PANTHER" id="PTHR19359:SF150">
    <property type="entry name" value="CYTOCHROME B5"/>
    <property type="match status" value="1"/>
</dbReference>
<keyword evidence="8" id="KW-0249">Electron transport</keyword>
<dbReference type="EMBL" id="JYDR01000009">
    <property type="protein sequence ID" value="KRY77023.1"/>
    <property type="molecule type" value="Genomic_DNA"/>
</dbReference>
<evidence type="ECO:0000256" key="2">
    <source>
        <dbReference type="ARBA" id="ARBA00022448"/>
    </source>
</evidence>
<comment type="caution">
    <text evidence="15">The sequence shown here is derived from an EMBL/GenBank/DDBJ whole genome shotgun (WGS) entry which is preliminary data.</text>
</comment>
<keyword evidence="3" id="KW-0349">Heme</keyword>
<dbReference type="PANTHER" id="PTHR19359">
    <property type="entry name" value="CYTOCHROME B5"/>
    <property type="match status" value="1"/>
</dbReference>
<dbReference type="PRINTS" id="PR00363">
    <property type="entry name" value="CYTOCHROMEB5"/>
</dbReference>
<comment type="similarity">
    <text evidence="12">Belongs to the cytochrome b5 family.</text>
</comment>
<dbReference type="SMART" id="SM01117">
    <property type="entry name" value="Cyt-b5"/>
    <property type="match status" value="1"/>
</dbReference>
<evidence type="ECO:0000256" key="7">
    <source>
        <dbReference type="ARBA" id="ARBA00022848"/>
    </source>
</evidence>
<keyword evidence="10" id="KW-0472">Membrane</keyword>
<dbReference type="FunFam" id="3.10.120.10:FF:000002">
    <property type="entry name" value="Cytochrome b5 type B"/>
    <property type="match status" value="1"/>
</dbReference>
<evidence type="ECO:0000313" key="15">
    <source>
        <dbReference type="EMBL" id="KRY77023.1"/>
    </source>
</evidence>
<protein>
    <recommendedName>
        <fullName evidence="13">Cytochrome b5</fullName>
    </recommendedName>
</protein>
<evidence type="ECO:0000256" key="4">
    <source>
        <dbReference type="ARBA" id="ARBA00022692"/>
    </source>
</evidence>
<dbReference type="Proteomes" id="UP000054632">
    <property type="component" value="Unassembled WGS sequence"/>
</dbReference>
<evidence type="ECO:0000256" key="9">
    <source>
        <dbReference type="ARBA" id="ARBA00023004"/>
    </source>
</evidence>
<organism evidence="15 16">
    <name type="scientific">Trichinella pseudospiralis</name>
    <name type="common">Parasitic roundworm</name>
    <dbReference type="NCBI Taxonomy" id="6337"/>
    <lineage>
        <taxon>Eukaryota</taxon>
        <taxon>Metazoa</taxon>
        <taxon>Ecdysozoa</taxon>
        <taxon>Nematoda</taxon>
        <taxon>Enoplea</taxon>
        <taxon>Dorylaimia</taxon>
        <taxon>Trichinellida</taxon>
        <taxon>Trichinellidae</taxon>
        <taxon>Trichinella</taxon>
    </lineage>
</organism>